<keyword evidence="1" id="KW-0804">Transcription</keyword>
<dbReference type="NCBIfam" id="NF045678">
    <property type="entry name" value="TransRegIrrA"/>
    <property type="match status" value="1"/>
</dbReference>
<keyword evidence="3" id="KW-1185">Reference proteome</keyword>
<dbReference type="InterPro" id="IPR036390">
    <property type="entry name" value="WH_DNA-bd_sf"/>
</dbReference>
<keyword evidence="1" id="KW-0479">Metal-binding</keyword>
<dbReference type="SUPFAM" id="SSF46785">
    <property type="entry name" value="Winged helix' DNA-binding domain"/>
    <property type="match status" value="1"/>
</dbReference>
<comment type="subcellular location">
    <subcellularLocation>
        <location evidence="1">Cytoplasm</location>
    </subcellularLocation>
</comment>
<sequence length="133" mass="14717">MPAIDESALRAVGIRPTRQRLTIARIIHDGGRRHLTPDSLHQEAKSAGIRLSLATVYNTLHEFAAAGLVKRVPVGERSWFCTNVSEHHHYYHEASGRIEDIPGTQPRVLDLPTAPPGMEMVGVDVIIRVRKAS</sequence>
<dbReference type="InterPro" id="IPR002481">
    <property type="entry name" value="FUR"/>
</dbReference>
<keyword evidence="1" id="KW-0238">DNA-binding</keyword>
<evidence type="ECO:0000313" key="2">
    <source>
        <dbReference type="EMBL" id="OAN50081.1"/>
    </source>
</evidence>
<dbReference type="RefSeq" id="WP_216635788.1">
    <property type="nucleotide sequence ID" value="NZ_LWQU01000141.1"/>
</dbReference>
<name>A0A178MN08_9PROT</name>
<dbReference type="GO" id="GO:0003700">
    <property type="term" value="F:DNA-binding transcription factor activity"/>
    <property type="evidence" value="ECO:0007669"/>
    <property type="project" value="UniProtKB-UniRule"/>
</dbReference>
<dbReference type="PANTHER" id="PTHR33202:SF7">
    <property type="entry name" value="FERRIC UPTAKE REGULATION PROTEIN"/>
    <property type="match status" value="1"/>
</dbReference>
<dbReference type="CDD" id="cd07153">
    <property type="entry name" value="Fur_like"/>
    <property type="match status" value="1"/>
</dbReference>
<keyword evidence="1" id="KW-0805">Transcription regulation</keyword>
<dbReference type="AlphaFoldDB" id="A0A178MN08"/>
<reference evidence="2 3" key="1">
    <citation type="submission" date="2016-04" db="EMBL/GenBank/DDBJ databases">
        <title>Draft genome sequence of freshwater magnetotactic bacteria Magnetospirillum marisnigri SP-1 and Magnetospirillum moscoviense BB-1.</title>
        <authorList>
            <person name="Koziaeva V."/>
            <person name="Dziuba M.V."/>
            <person name="Ivanov T.M."/>
            <person name="Kuznetsov B."/>
            <person name="Grouzdev D.S."/>
        </authorList>
    </citation>
    <scope>NUCLEOTIDE SEQUENCE [LARGE SCALE GENOMIC DNA]</scope>
    <source>
        <strain evidence="2 3">BB-1</strain>
    </source>
</reference>
<keyword evidence="1" id="KW-0678">Repressor</keyword>
<dbReference type="InterPro" id="IPR036388">
    <property type="entry name" value="WH-like_DNA-bd_sf"/>
</dbReference>
<keyword evidence="1" id="KW-0963">Cytoplasm</keyword>
<evidence type="ECO:0000256" key="1">
    <source>
        <dbReference type="RuleBase" id="RU364037"/>
    </source>
</evidence>
<protein>
    <recommendedName>
        <fullName evidence="1">Ferric uptake regulation protein</fullName>
    </recommendedName>
</protein>
<dbReference type="Proteomes" id="UP000078543">
    <property type="component" value="Unassembled WGS sequence"/>
</dbReference>
<dbReference type="GO" id="GO:0000976">
    <property type="term" value="F:transcription cis-regulatory region binding"/>
    <property type="evidence" value="ECO:0007669"/>
    <property type="project" value="TreeGrafter"/>
</dbReference>
<organism evidence="2 3">
    <name type="scientific">Magnetospirillum moscoviense</name>
    <dbReference type="NCBI Taxonomy" id="1437059"/>
    <lineage>
        <taxon>Bacteria</taxon>
        <taxon>Pseudomonadati</taxon>
        <taxon>Pseudomonadota</taxon>
        <taxon>Alphaproteobacteria</taxon>
        <taxon>Rhodospirillales</taxon>
        <taxon>Rhodospirillaceae</taxon>
        <taxon>Magnetospirillum</taxon>
    </lineage>
</organism>
<keyword evidence="1" id="KW-0408">Iron</keyword>
<evidence type="ECO:0000313" key="3">
    <source>
        <dbReference type="Proteomes" id="UP000078543"/>
    </source>
</evidence>
<dbReference type="EMBL" id="LWQU01000141">
    <property type="protein sequence ID" value="OAN50081.1"/>
    <property type="molecule type" value="Genomic_DNA"/>
</dbReference>
<dbReference type="Gene3D" id="1.10.10.10">
    <property type="entry name" value="Winged helix-like DNA-binding domain superfamily/Winged helix DNA-binding domain"/>
    <property type="match status" value="1"/>
</dbReference>
<gene>
    <name evidence="1" type="primary">fur</name>
    <name evidence="2" type="ORF">A6A05_02405</name>
</gene>
<dbReference type="PANTHER" id="PTHR33202">
    <property type="entry name" value="ZINC UPTAKE REGULATION PROTEIN"/>
    <property type="match status" value="1"/>
</dbReference>
<dbReference type="GO" id="GO:0008270">
    <property type="term" value="F:zinc ion binding"/>
    <property type="evidence" value="ECO:0007669"/>
    <property type="project" value="TreeGrafter"/>
</dbReference>
<dbReference type="GO" id="GO:0005737">
    <property type="term" value="C:cytoplasm"/>
    <property type="evidence" value="ECO:0007669"/>
    <property type="project" value="UniProtKB-SubCell"/>
</dbReference>
<accession>A0A178MN08</accession>
<dbReference type="STRING" id="1437059.A6A05_02405"/>
<comment type="similarity">
    <text evidence="1">Belongs to the Fur family.</text>
</comment>
<comment type="subunit">
    <text evidence="1">Homodimer.</text>
</comment>
<dbReference type="GO" id="GO:1900376">
    <property type="term" value="P:regulation of secondary metabolite biosynthetic process"/>
    <property type="evidence" value="ECO:0007669"/>
    <property type="project" value="TreeGrafter"/>
</dbReference>
<proteinExistence type="inferred from homology"/>
<dbReference type="GO" id="GO:0045892">
    <property type="term" value="P:negative regulation of DNA-templated transcription"/>
    <property type="evidence" value="ECO:0007669"/>
    <property type="project" value="TreeGrafter"/>
</dbReference>
<dbReference type="Pfam" id="PF01475">
    <property type="entry name" value="FUR"/>
    <property type="match status" value="1"/>
</dbReference>
<keyword evidence="1" id="KW-0862">Zinc</keyword>
<comment type="caution">
    <text evidence="2">The sequence shown here is derived from an EMBL/GenBank/DDBJ whole genome shotgun (WGS) entry which is preliminary data.</text>
</comment>